<dbReference type="Pfam" id="PF12804">
    <property type="entry name" value="NTP_transf_3"/>
    <property type="match status" value="1"/>
</dbReference>
<evidence type="ECO:0000313" key="2">
    <source>
        <dbReference type="EMBL" id="CBI09852.1"/>
    </source>
</evidence>
<protein>
    <recommendedName>
        <fullName evidence="1">MobA-like NTP transferase domain-containing protein</fullName>
    </recommendedName>
</protein>
<dbReference type="Gene3D" id="3.90.550.10">
    <property type="entry name" value="Spore Coat Polysaccharide Biosynthesis Protein SpsA, Chain A"/>
    <property type="match status" value="1"/>
</dbReference>
<accession>E6QRI0</accession>
<name>E6QRI0_9ZZZZ</name>
<dbReference type="GO" id="GO:0016779">
    <property type="term" value="F:nucleotidyltransferase activity"/>
    <property type="evidence" value="ECO:0007669"/>
    <property type="project" value="UniProtKB-ARBA"/>
</dbReference>
<organism evidence="2">
    <name type="scientific">mine drainage metagenome</name>
    <dbReference type="NCBI Taxonomy" id="410659"/>
    <lineage>
        <taxon>unclassified sequences</taxon>
        <taxon>metagenomes</taxon>
        <taxon>ecological metagenomes</taxon>
    </lineage>
</organism>
<dbReference type="PANTHER" id="PTHR43777">
    <property type="entry name" value="MOLYBDENUM COFACTOR CYTIDYLYLTRANSFERASE"/>
    <property type="match status" value="1"/>
</dbReference>
<dbReference type="EMBL" id="CABR01000055">
    <property type="protein sequence ID" value="CBI09852.1"/>
    <property type="molecule type" value="Genomic_DNA"/>
</dbReference>
<proteinExistence type="predicted"/>
<dbReference type="InterPro" id="IPR029044">
    <property type="entry name" value="Nucleotide-diphossugar_trans"/>
</dbReference>
<dbReference type="AlphaFoldDB" id="E6QRI0"/>
<dbReference type="CDD" id="cd04182">
    <property type="entry name" value="GT_2_like_f"/>
    <property type="match status" value="1"/>
</dbReference>
<dbReference type="InterPro" id="IPR025877">
    <property type="entry name" value="MobA-like_NTP_Trfase"/>
</dbReference>
<dbReference type="SUPFAM" id="SSF53448">
    <property type="entry name" value="Nucleotide-diphospho-sugar transferases"/>
    <property type="match status" value="1"/>
</dbReference>
<feature type="domain" description="MobA-like NTP transferase" evidence="1">
    <location>
        <begin position="4"/>
        <end position="160"/>
    </location>
</feature>
<dbReference type="PANTHER" id="PTHR43777:SF1">
    <property type="entry name" value="MOLYBDENUM COFACTOR CYTIDYLYLTRANSFERASE"/>
    <property type="match status" value="1"/>
</dbReference>
<comment type="caution">
    <text evidence="2">The sequence shown here is derived from an EMBL/GenBank/DDBJ whole genome shotgun (WGS) entry which is preliminary data.</text>
</comment>
<gene>
    <name evidence="2" type="ORF">CARN7_0598</name>
</gene>
<sequence>MIQGLILAAGQSRRFGTDKRLALIDGRPMVLHCALKWLDVMDDVLVVLRSEDIEVAQLLSNAGVACTHCSQSDQGMAHSLAHGVIETANAGSWAIGLADMPHLQASSIRTVAQASRQGQIIVPLYAGKRGHPVCFDRFFGPSLMALRGDRGARSLLHTHAEAILELELQDPGVLFDVDFPEQLPFLG</sequence>
<evidence type="ECO:0000259" key="1">
    <source>
        <dbReference type="Pfam" id="PF12804"/>
    </source>
</evidence>
<reference evidence="2" key="1">
    <citation type="submission" date="2009-10" db="EMBL/GenBank/DDBJ databases">
        <title>Diversity of trophic interactions inside an arsenic-rich microbial ecosystem.</title>
        <authorList>
            <person name="Bertin P.N."/>
            <person name="Heinrich-Salmeron A."/>
            <person name="Pelletier E."/>
            <person name="Goulhen-Chollet F."/>
            <person name="Arsene-Ploetze F."/>
            <person name="Gallien S."/>
            <person name="Calteau A."/>
            <person name="Vallenet D."/>
            <person name="Casiot C."/>
            <person name="Chane-Woon-Ming B."/>
            <person name="Giloteaux L."/>
            <person name="Barakat M."/>
            <person name="Bonnefoy V."/>
            <person name="Bruneel O."/>
            <person name="Chandler M."/>
            <person name="Cleiss J."/>
            <person name="Duran R."/>
            <person name="Elbaz-Poulichet F."/>
            <person name="Fonknechten N."/>
            <person name="Lauga B."/>
            <person name="Mornico D."/>
            <person name="Ortet P."/>
            <person name="Schaeffer C."/>
            <person name="Siguier P."/>
            <person name="Alexander Thil Smith A."/>
            <person name="Van Dorsselaer A."/>
            <person name="Weissenbach J."/>
            <person name="Medigue C."/>
            <person name="Le Paslier D."/>
        </authorList>
    </citation>
    <scope>NUCLEOTIDE SEQUENCE</scope>
</reference>